<protein>
    <submittedName>
        <fullName evidence="2">Uncharacterized protein</fullName>
    </submittedName>
</protein>
<feature type="compositionally biased region" description="Polar residues" evidence="1">
    <location>
        <begin position="197"/>
        <end position="215"/>
    </location>
</feature>
<feature type="compositionally biased region" description="Pro residues" evidence="1">
    <location>
        <begin position="302"/>
        <end position="314"/>
    </location>
</feature>
<feature type="region of interest" description="Disordered" evidence="1">
    <location>
        <begin position="50"/>
        <end position="85"/>
    </location>
</feature>
<organism evidence="2 3">
    <name type="scientific">Saccharothrix mutabilis subsp. mutabilis</name>
    <dbReference type="NCBI Taxonomy" id="66855"/>
    <lineage>
        <taxon>Bacteria</taxon>
        <taxon>Bacillati</taxon>
        <taxon>Actinomycetota</taxon>
        <taxon>Actinomycetes</taxon>
        <taxon>Pseudonocardiales</taxon>
        <taxon>Pseudonocardiaceae</taxon>
        <taxon>Saccharothrix</taxon>
    </lineage>
</organism>
<feature type="compositionally biased region" description="Polar residues" evidence="1">
    <location>
        <begin position="273"/>
        <end position="293"/>
    </location>
</feature>
<feature type="region of interest" description="Disordered" evidence="1">
    <location>
        <begin position="121"/>
        <end position="157"/>
    </location>
</feature>
<feature type="compositionally biased region" description="Low complexity" evidence="1">
    <location>
        <begin position="258"/>
        <end position="272"/>
    </location>
</feature>
<feature type="compositionally biased region" description="Polar residues" evidence="1">
    <location>
        <begin position="246"/>
        <end position="257"/>
    </location>
</feature>
<evidence type="ECO:0000313" key="2">
    <source>
        <dbReference type="EMBL" id="GAA0240353.1"/>
    </source>
</evidence>
<proteinExistence type="predicted"/>
<gene>
    <name evidence="2" type="ORF">GCM10010492_44360</name>
</gene>
<reference evidence="2 3" key="1">
    <citation type="journal article" date="2019" name="Int. J. Syst. Evol. Microbiol.">
        <title>The Global Catalogue of Microorganisms (GCM) 10K type strain sequencing project: providing services to taxonomists for standard genome sequencing and annotation.</title>
        <authorList>
            <consortium name="The Broad Institute Genomics Platform"/>
            <consortium name="The Broad Institute Genome Sequencing Center for Infectious Disease"/>
            <person name="Wu L."/>
            <person name="Ma J."/>
        </authorList>
    </citation>
    <scope>NUCLEOTIDE SEQUENCE [LARGE SCALE GENOMIC DNA]</scope>
    <source>
        <strain evidence="2 3">JCM 3380</strain>
    </source>
</reference>
<evidence type="ECO:0000256" key="1">
    <source>
        <dbReference type="SAM" id="MobiDB-lite"/>
    </source>
</evidence>
<comment type="caution">
    <text evidence="2">The sequence shown here is derived from an EMBL/GenBank/DDBJ whole genome shotgun (WGS) entry which is preliminary data.</text>
</comment>
<sequence>MRRSSTQSPSDGSVTSPRSGPNAAPTSVTTSNALWWVRKIGSARALSHLDRNDGRSSTTRPICASANANATGEGGNRFDRPAPGTPTALAGYPLCSNRTIPSTPDPSSAAPHERRCPCPATRTPTCHGTHHTARTFTQPRSNTTTTAGTTTPHQPSRRIHGVRASSTTYTARNHSGVTTRYPTVSTVCCGSPRIDSPNRTAAQAPSNTATGTTSRRAWRGHGVRDRTAANPPVKKNSPSVWRIQLTHASSGTHRNGLSTTSAPSTSTTDVTSQCPSTTPAMASARTESITGSRAVTAAHPPRSGPTPATTPCPA</sequence>
<dbReference type="Proteomes" id="UP001500416">
    <property type="component" value="Unassembled WGS sequence"/>
</dbReference>
<name>A0ABN0U6H3_9PSEU</name>
<keyword evidence="3" id="KW-1185">Reference proteome</keyword>
<evidence type="ECO:0000313" key="3">
    <source>
        <dbReference type="Proteomes" id="UP001500416"/>
    </source>
</evidence>
<feature type="compositionally biased region" description="Polar residues" evidence="1">
    <location>
        <begin position="55"/>
        <end position="70"/>
    </location>
</feature>
<feature type="region of interest" description="Disordered" evidence="1">
    <location>
        <begin position="194"/>
        <end position="314"/>
    </location>
</feature>
<accession>A0ABN0U6H3</accession>
<dbReference type="EMBL" id="BAAABU010000010">
    <property type="protein sequence ID" value="GAA0240353.1"/>
    <property type="molecule type" value="Genomic_DNA"/>
</dbReference>
<feature type="region of interest" description="Disordered" evidence="1">
    <location>
        <begin position="1"/>
        <end position="33"/>
    </location>
</feature>